<evidence type="ECO:0000313" key="3">
    <source>
        <dbReference type="Proteomes" id="UP000583454"/>
    </source>
</evidence>
<protein>
    <recommendedName>
        <fullName evidence="4">DUF2336 domain-containing protein</fullName>
    </recommendedName>
</protein>
<reference evidence="2 3" key="1">
    <citation type="submission" date="2020-08" db="EMBL/GenBank/DDBJ databases">
        <title>Genomic Encyclopedia of Type Strains, Phase IV (KMG-IV): sequencing the most valuable type-strain genomes for metagenomic binning, comparative biology and taxonomic classification.</title>
        <authorList>
            <person name="Goeker M."/>
        </authorList>
    </citation>
    <scope>NUCLEOTIDE SEQUENCE [LARGE SCALE GENOMIC DNA]</scope>
    <source>
        <strain evidence="2 3">DSM 2163</strain>
    </source>
</reference>
<evidence type="ECO:0000256" key="1">
    <source>
        <dbReference type="SAM" id="MobiDB-lite"/>
    </source>
</evidence>
<sequence>MPASVSDTPDLSGLIELSRDPALDLKPVILRVQTDMFVAAPSRDRAMIHAFESLAAGLIPTVDEATAAIVADKLGGCPDLPEAVRAALATRGLDVAPARAPQDQAEADRALAENPGILIGTRVLERLLARARREADLARILLARPDIPAADLAPLWLHAGSDGRRAIGEAVEATAALRPCPQAPRSLASALVERTHARDVTGFIATLGEGLGLPQDYLGAAPDPASRYDLLTLALRAADLREGEAVFVFLTLNDAVARSVERVFSLVTLFRETSRAGARDLLSAILGAPVLERGSQAEHRPFHGPETAKPRAAAATVRPALPSRLRRTI</sequence>
<dbReference type="AlphaFoldDB" id="A0A840ZJD6"/>
<dbReference type="Proteomes" id="UP000583454">
    <property type="component" value="Unassembled WGS sequence"/>
</dbReference>
<keyword evidence="3" id="KW-1185">Reference proteome</keyword>
<name>A0A840ZJD6_9HYPH</name>
<comment type="caution">
    <text evidence="2">The sequence shown here is derived from an EMBL/GenBank/DDBJ whole genome shotgun (WGS) entry which is preliminary data.</text>
</comment>
<feature type="compositionally biased region" description="Basic and acidic residues" evidence="1">
    <location>
        <begin position="296"/>
        <end position="309"/>
    </location>
</feature>
<feature type="region of interest" description="Disordered" evidence="1">
    <location>
        <begin position="296"/>
        <end position="317"/>
    </location>
</feature>
<organism evidence="2 3">
    <name type="scientific">Methylorubrum rhodinum</name>
    <dbReference type="NCBI Taxonomy" id="29428"/>
    <lineage>
        <taxon>Bacteria</taxon>
        <taxon>Pseudomonadati</taxon>
        <taxon>Pseudomonadota</taxon>
        <taxon>Alphaproteobacteria</taxon>
        <taxon>Hyphomicrobiales</taxon>
        <taxon>Methylobacteriaceae</taxon>
        <taxon>Methylorubrum</taxon>
    </lineage>
</organism>
<evidence type="ECO:0008006" key="4">
    <source>
        <dbReference type="Google" id="ProtNLM"/>
    </source>
</evidence>
<accession>A0A840ZJD6</accession>
<evidence type="ECO:0000313" key="2">
    <source>
        <dbReference type="EMBL" id="MBB5757274.1"/>
    </source>
</evidence>
<proteinExistence type="predicted"/>
<dbReference type="RefSeq" id="WP_183568613.1">
    <property type="nucleotide sequence ID" value="NZ_JACHOP010000006.1"/>
</dbReference>
<dbReference type="EMBL" id="JACHOP010000006">
    <property type="protein sequence ID" value="MBB5757274.1"/>
    <property type="molecule type" value="Genomic_DNA"/>
</dbReference>
<gene>
    <name evidence="2" type="ORF">HNR00_001985</name>
</gene>